<feature type="region of interest" description="Disordered" evidence="1">
    <location>
        <begin position="223"/>
        <end position="302"/>
    </location>
</feature>
<feature type="compositionally biased region" description="Basic and acidic residues" evidence="1">
    <location>
        <begin position="239"/>
        <end position="274"/>
    </location>
</feature>
<protein>
    <submittedName>
        <fullName evidence="2">Uncharacterized protein</fullName>
    </submittedName>
</protein>
<dbReference type="RefSeq" id="WP_218095725.1">
    <property type="nucleotide sequence ID" value="NZ_CAJVAS010000052.1"/>
</dbReference>
<sequence length="302" mass="33673">MTIQSVKVSQLSASFHERLNHIIRLHGEGVVGNAASVQEANRLLELLRRDYPGVPLAEAYHGSTMILVARDATKPLDKLKWCKNGLMLLDKAVAAAPHDLMVRLLRGKAAAQLPEKYFKRTQTAIEDYTFLIDQELRQPGVLEADEYSNIIYELGEAYSSIGRNRDAVMCWSNLQTRTLTPDMRQRVSQKLQAAEGKPAVEIKPPANSVQAILIGIGARTTGDALQHWGQPKKKKSAEKKKEASRKANQPDETAAKKEKKDESVLKKEKKERAASKKAKKDSSSSQKNKKSSSKPKKNSRKH</sequence>
<dbReference type="AlphaFoldDB" id="A0A916NLI3"/>
<keyword evidence="3" id="KW-1185">Reference proteome</keyword>
<reference evidence="2" key="1">
    <citation type="submission" date="2021-06" db="EMBL/GenBank/DDBJ databases">
        <authorList>
            <person name="Criscuolo A."/>
        </authorList>
    </citation>
    <scope>NUCLEOTIDE SEQUENCE</scope>
    <source>
        <strain evidence="2">CIP111600</strain>
    </source>
</reference>
<dbReference type="Proteomes" id="UP000693672">
    <property type="component" value="Unassembled WGS sequence"/>
</dbReference>
<organism evidence="2 3">
    <name type="scientific">Paenibacillus solanacearum</name>
    <dbReference type="NCBI Taxonomy" id="2048548"/>
    <lineage>
        <taxon>Bacteria</taxon>
        <taxon>Bacillati</taxon>
        <taxon>Bacillota</taxon>
        <taxon>Bacilli</taxon>
        <taxon>Bacillales</taxon>
        <taxon>Paenibacillaceae</taxon>
        <taxon>Paenibacillus</taxon>
    </lineage>
</organism>
<name>A0A916NLI3_9BACL</name>
<dbReference type="EMBL" id="CAJVAS010000052">
    <property type="protein sequence ID" value="CAG7650268.1"/>
    <property type="molecule type" value="Genomic_DNA"/>
</dbReference>
<evidence type="ECO:0000313" key="3">
    <source>
        <dbReference type="Proteomes" id="UP000693672"/>
    </source>
</evidence>
<proteinExistence type="predicted"/>
<comment type="caution">
    <text evidence="2">The sequence shown here is derived from an EMBL/GenBank/DDBJ whole genome shotgun (WGS) entry which is preliminary data.</text>
</comment>
<gene>
    <name evidence="2" type="ORF">PAESOLCIP111_06044</name>
</gene>
<evidence type="ECO:0000256" key="1">
    <source>
        <dbReference type="SAM" id="MobiDB-lite"/>
    </source>
</evidence>
<evidence type="ECO:0000313" key="2">
    <source>
        <dbReference type="EMBL" id="CAG7650268.1"/>
    </source>
</evidence>
<feature type="compositionally biased region" description="Basic residues" evidence="1">
    <location>
        <begin position="287"/>
        <end position="302"/>
    </location>
</feature>
<accession>A0A916NLI3</accession>